<feature type="region of interest" description="Disordered" evidence="1">
    <location>
        <begin position="121"/>
        <end position="151"/>
    </location>
</feature>
<feature type="compositionally biased region" description="Polar residues" evidence="1">
    <location>
        <begin position="140"/>
        <end position="151"/>
    </location>
</feature>
<accession>A0A835I2N6</accession>
<dbReference type="Pfam" id="PF14009">
    <property type="entry name" value="PADRE"/>
    <property type="match status" value="1"/>
</dbReference>
<proteinExistence type="predicted"/>
<dbReference type="OrthoDB" id="1919386at2759"/>
<dbReference type="InterPro" id="IPR025322">
    <property type="entry name" value="PADRE_dom"/>
</dbReference>
<evidence type="ECO:0000313" key="3">
    <source>
        <dbReference type="Proteomes" id="UP000631114"/>
    </source>
</evidence>
<reference evidence="2 3" key="1">
    <citation type="submission" date="2020-10" db="EMBL/GenBank/DDBJ databases">
        <title>The Coptis chinensis genome and diversification of protoberbering-type alkaloids.</title>
        <authorList>
            <person name="Wang B."/>
            <person name="Shu S."/>
            <person name="Song C."/>
            <person name="Liu Y."/>
        </authorList>
    </citation>
    <scope>NUCLEOTIDE SEQUENCE [LARGE SCALE GENOMIC DNA]</scope>
    <source>
        <strain evidence="2">HL-2020</strain>
        <tissue evidence="2">Leaf</tissue>
    </source>
</reference>
<gene>
    <name evidence="2" type="ORF">IFM89_015752</name>
</gene>
<evidence type="ECO:0000256" key="1">
    <source>
        <dbReference type="SAM" id="MobiDB-lite"/>
    </source>
</evidence>
<keyword evidence="3" id="KW-1185">Reference proteome</keyword>
<evidence type="ECO:0000313" key="2">
    <source>
        <dbReference type="EMBL" id="KAF9609411.1"/>
    </source>
</evidence>
<dbReference type="PANTHER" id="PTHR33052">
    <property type="entry name" value="DUF4228 DOMAIN PROTEIN-RELATED"/>
    <property type="match status" value="1"/>
</dbReference>
<protein>
    <submittedName>
        <fullName evidence="2">Uncharacterized protein</fullName>
    </submittedName>
</protein>
<dbReference type="Proteomes" id="UP000631114">
    <property type="component" value="Unassembled WGS sequence"/>
</dbReference>
<organism evidence="2 3">
    <name type="scientific">Coptis chinensis</name>
    <dbReference type="NCBI Taxonomy" id="261450"/>
    <lineage>
        <taxon>Eukaryota</taxon>
        <taxon>Viridiplantae</taxon>
        <taxon>Streptophyta</taxon>
        <taxon>Embryophyta</taxon>
        <taxon>Tracheophyta</taxon>
        <taxon>Spermatophyta</taxon>
        <taxon>Magnoliopsida</taxon>
        <taxon>Ranunculales</taxon>
        <taxon>Ranunculaceae</taxon>
        <taxon>Coptidoideae</taxon>
        <taxon>Coptis</taxon>
    </lineage>
</organism>
<comment type="caution">
    <text evidence="2">The sequence shown here is derived from an EMBL/GenBank/DDBJ whole genome shotgun (WGS) entry which is preliminary data.</text>
</comment>
<sequence length="151" mass="16271">MGVCASSQASKEGGGISRPSTVKIIHADGRVQEFKQSIRAINILSQNPNSFLCSLESINLDSQMPRLAETEELQPDQIYFLLPLSQSHTHLSISDLCTLAIKASKALSKLEATSFPNGHGVKLRPSLGGGSKIPARTDRIQMSSQLGRGNR</sequence>
<dbReference type="EMBL" id="JADFTS010000004">
    <property type="protein sequence ID" value="KAF9609411.1"/>
    <property type="molecule type" value="Genomic_DNA"/>
</dbReference>
<name>A0A835I2N6_9MAGN</name>
<dbReference type="AlphaFoldDB" id="A0A835I2N6"/>